<name>A0ABS8CLV7_9RHOB</name>
<gene>
    <name evidence="3" type="ORF">H0485_10215</name>
</gene>
<dbReference type="SUPFAM" id="SSF47413">
    <property type="entry name" value="lambda repressor-like DNA-binding domains"/>
    <property type="match status" value="1"/>
</dbReference>
<feature type="domain" description="HTH cro/C1-type" evidence="2">
    <location>
        <begin position="26"/>
        <end position="80"/>
    </location>
</feature>
<evidence type="ECO:0000256" key="1">
    <source>
        <dbReference type="ARBA" id="ARBA00023125"/>
    </source>
</evidence>
<dbReference type="CDD" id="cd00093">
    <property type="entry name" value="HTH_XRE"/>
    <property type="match status" value="1"/>
</dbReference>
<evidence type="ECO:0000313" key="3">
    <source>
        <dbReference type="EMBL" id="MCB5410373.1"/>
    </source>
</evidence>
<keyword evidence="1" id="KW-0238">DNA-binding</keyword>
<evidence type="ECO:0000259" key="2">
    <source>
        <dbReference type="PROSITE" id="PS50943"/>
    </source>
</evidence>
<organism evidence="3 4">
    <name type="scientific">Pseudogemmobacter faecipullorum</name>
    <dbReference type="NCBI Taxonomy" id="2755041"/>
    <lineage>
        <taxon>Bacteria</taxon>
        <taxon>Pseudomonadati</taxon>
        <taxon>Pseudomonadota</taxon>
        <taxon>Alphaproteobacteria</taxon>
        <taxon>Rhodobacterales</taxon>
        <taxon>Paracoccaceae</taxon>
        <taxon>Pseudogemmobacter</taxon>
    </lineage>
</organism>
<sequence>MIKSGNSRSALADLNGLAEDDIGSRIRARRQELGLTLGEISGKSGMSTGALSQIERGLVSPTVRSLYIIAEVLAMSPAQLIDPKGFASAVRANPYVLRAAEQSEVLNTGGVVKNRASPELIESIKSFVVRIAPGGSSGEDCYTHSGEELGYVVSGRFTLQVEDTCYQLQEGDGFALPSTISHRFFNPGETEAVVIWVNKPD</sequence>
<dbReference type="Proteomes" id="UP001198571">
    <property type="component" value="Unassembled WGS sequence"/>
</dbReference>
<dbReference type="Gene3D" id="2.60.120.10">
    <property type="entry name" value="Jelly Rolls"/>
    <property type="match status" value="1"/>
</dbReference>
<dbReference type="Gene3D" id="1.10.260.40">
    <property type="entry name" value="lambda repressor-like DNA-binding domains"/>
    <property type="match status" value="1"/>
</dbReference>
<dbReference type="InterPro" id="IPR013096">
    <property type="entry name" value="Cupin_2"/>
</dbReference>
<dbReference type="PANTHER" id="PTHR46797">
    <property type="entry name" value="HTH-TYPE TRANSCRIPTIONAL REGULATOR"/>
    <property type="match status" value="1"/>
</dbReference>
<dbReference type="PROSITE" id="PS50943">
    <property type="entry name" value="HTH_CROC1"/>
    <property type="match status" value="1"/>
</dbReference>
<dbReference type="SUPFAM" id="SSF51182">
    <property type="entry name" value="RmlC-like cupins"/>
    <property type="match status" value="1"/>
</dbReference>
<dbReference type="RefSeq" id="WP_226935277.1">
    <property type="nucleotide sequence ID" value="NZ_JACDXX010000008.1"/>
</dbReference>
<proteinExistence type="predicted"/>
<dbReference type="EMBL" id="JACDXX010000008">
    <property type="protein sequence ID" value="MCB5410373.1"/>
    <property type="molecule type" value="Genomic_DNA"/>
</dbReference>
<dbReference type="Pfam" id="PF01381">
    <property type="entry name" value="HTH_3"/>
    <property type="match status" value="1"/>
</dbReference>
<dbReference type="Pfam" id="PF07883">
    <property type="entry name" value="Cupin_2"/>
    <property type="match status" value="1"/>
</dbReference>
<evidence type="ECO:0000313" key="4">
    <source>
        <dbReference type="Proteomes" id="UP001198571"/>
    </source>
</evidence>
<dbReference type="InterPro" id="IPR050807">
    <property type="entry name" value="TransReg_Diox_bact_type"/>
</dbReference>
<dbReference type="InterPro" id="IPR010982">
    <property type="entry name" value="Lambda_DNA-bd_dom_sf"/>
</dbReference>
<keyword evidence="4" id="KW-1185">Reference proteome</keyword>
<dbReference type="PANTHER" id="PTHR46797:SF2">
    <property type="entry name" value="TRANSCRIPTIONAL REGULATOR"/>
    <property type="match status" value="1"/>
</dbReference>
<dbReference type="InterPro" id="IPR014710">
    <property type="entry name" value="RmlC-like_jellyroll"/>
</dbReference>
<comment type="caution">
    <text evidence="3">The sequence shown here is derived from an EMBL/GenBank/DDBJ whole genome shotgun (WGS) entry which is preliminary data.</text>
</comment>
<dbReference type="InterPro" id="IPR001387">
    <property type="entry name" value="Cro/C1-type_HTH"/>
</dbReference>
<dbReference type="CDD" id="cd02209">
    <property type="entry name" value="cupin_XRE_C"/>
    <property type="match status" value="1"/>
</dbReference>
<accession>A0ABS8CLV7</accession>
<protein>
    <submittedName>
        <fullName evidence="3">Cupin domain-containing protein</fullName>
    </submittedName>
</protein>
<dbReference type="InterPro" id="IPR011051">
    <property type="entry name" value="RmlC_Cupin_sf"/>
</dbReference>
<dbReference type="SMART" id="SM00530">
    <property type="entry name" value="HTH_XRE"/>
    <property type="match status" value="1"/>
</dbReference>
<reference evidence="3 4" key="1">
    <citation type="submission" date="2020-07" db="EMBL/GenBank/DDBJ databases">
        <title>Pseudogemmobacter sp. nov., isolated from poultry manure in Taiwan.</title>
        <authorList>
            <person name="Lin S.-Y."/>
            <person name="Tang Y.-S."/>
            <person name="Young C.-C."/>
        </authorList>
    </citation>
    <scope>NUCLEOTIDE SEQUENCE [LARGE SCALE GENOMIC DNA]</scope>
    <source>
        <strain evidence="3 4">CC-YST710</strain>
    </source>
</reference>